<dbReference type="AlphaFoldDB" id="A0A3R9E0Z6"/>
<evidence type="ECO:0000313" key="10">
    <source>
        <dbReference type="EMBL" id="RSD22756.1"/>
    </source>
</evidence>
<dbReference type="InterPro" id="IPR012340">
    <property type="entry name" value="NA-bd_OB-fold"/>
</dbReference>
<feature type="domain" description="NfeD-like C-terminal" evidence="7">
    <location>
        <begin position="379"/>
        <end position="432"/>
    </location>
</feature>
<evidence type="ECO:0000256" key="3">
    <source>
        <dbReference type="ARBA" id="ARBA00022989"/>
    </source>
</evidence>
<organism evidence="10 11">
    <name type="scientific">Mesobacillus subterraneus</name>
    <dbReference type="NCBI Taxonomy" id="285983"/>
    <lineage>
        <taxon>Bacteria</taxon>
        <taxon>Bacillati</taxon>
        <taxon>Bacillota</taxon>
        <taxon>Bacilli</taxon>
        <taxon>Bacillales</taxon>
        <taxon>Bacillaceae</taxon>
        <taxon>Mesobacillus</taxon>
    </lineage>
</organism>
<dbReference type="InterPro" id="IPR029045">
    <property type="entry name" value="ClpP/crotonase-like_dom_sf"/>
</dbReference>
<keyword evidence="3 5" id="KW-1133">Transmembrane helix</keyword>
<evidence type="ECO:0000256" key="5">
    <source>
        <dbReference type="SAM" id="Phobius"/>
    </source>
</evidence>
<comment type="caution">
    <text evidence="10">The sequence shown here is derived from an EMBL/GenBank/DDBJ whole genome shotgun (WGS) entry which is preliminary data.</text>
</comment>
<feature type="transmembrane region" description="Helical" evidence="5">
    <location>
        <begin position="255"/>
        <end position="272"/>
    </location>
</feature>
<dbReference type="EMBL" id="RSFW01000030">
    <property type="protein sequence ID" value="RSD22756.1"/>
    <property type="molecule type" value="Genomic_DNA"/>
</dbReference>
<dbReference type="Gene3D" id="2.40.50.140">
    <property type="entry name" value="Nucleic acid-binding proteins"/>
    <property type="match status" value="1"/>
</dbReference>
<dbReference type="Proteomes" id="UP000279911">
    <property type="component" value="Unassembled WGS sequence"/>
</dbReference>
<dbReference type="InterPro" id="IPR002810">
    <property type="entry name" value="NfeD-like_C"/>
</dbReference>
<dbReference type="STRING" id="285983.UB32_07050"/>
<feature type="chain" id="PRO_5018670304" evidence="6">
    <location>
        <begin position="26"/>
        <end position="438"/>
    </location>
</feature>
<sequence length="438" mass="46755">MKSVVASVIILLSLFSLINPFSADADEKIVYVVPIEETVEKGLLAFLERAVEEAEKANAEAIIFDVNTPGGAVDAAGGIGKLLTGTDLKTISFVNKQALSAGAYISLNTDEIYMVPGSTMGSAAIIDQQGNTAGKKAESYWFAAMKSAAVESGRDPIYAQAMADESIDLPELGAGKGKLLTLTAEQALEVGYSEGTVKNLDDLLKKLGYENAEIRNVDVTFAEKLARFLTHPVVIPILMTIGSLGLVLELYSPGFGLPGIAGLSALLLFFYGHLIAGLAGFETLILFALGIGLILLEFFVPGGIAGTIGFLAIIASFFLASDNIVHMGISLLIAMTASILLSILMIRVFGKKMKFFRRIILTDSTSTDKGYVSNKNRLELIGVEGTTVTPLRPSGTIVVDDERIDAVSEGAFIPKDRKVRIVKTEGSRIVVREIPDRQ</sequence>
<evidence type="ECO:0000259" key="8">
    <source>
        <dbReference type="Pfam" id="PF24961"/>
    </source>
</evidence>
<feature type="transmembrane region" description="Helical" evidence="5">
    <location>
        <begin position="327"/>
        <end position="349"/>
    </location>
</feature>
<reference evidence="11" key="1">
    <citation type="submission" date="2018-12" db="EMBL/GenBank/DDBJ databases">
        <title>Bacillus chawlae sp. nov., Bacillus glennii sp. nov., and Bacillus saganii sp. nov. Isolated from the Vehicle Assembly Building at Kennedy Space Center where the Viking Spacecraft were Assembled.</title>
        <authorList>
            <person name="Seuylemezian A."/>
            <person name="Vaishampayan P."/>
        </authorList>
    </citation>
    <scope>NUCLEOTIDE SEQUENCE [LARGE SCALE GENOMIC DNA]</scope>
    <source>
        <strain evidence="11">DSM 13966</strain>
    </source>
</reference>
<evidence type="ECO:0000256" key="2">
    <source>
        <dbReference type="ARBA" id="ARBA00022692"/>
    </source>
</evidence>
<accession>A0A3R9E0Z6</accession>
<dbReference type="InterPro" id="IPR056738">
    <property type="entry name" value="NfeD1b_N"/>
</dbReference>
<dbReference type="PANTHER" id="PTHR33507">
    <property type="entry name" value="INNER MEMBRANE PROTEIN YBBJ"/>
    <property type="match status" value="1"/>
</dbReference>
<comment type="subcellular location">
    <subcellularLocation>
        <location evidence="1">Membrane</location>
        <topology evidence="1">Multi-pass membrane protein</topology>
    </subcellularLocation>
</comment>
<name>A0A3R9E0Z6_9BACI</name>
<feature type="domain" description="NfeD integral membrane" evidence="8">
    <location>
        <begin position="234"/>
        <end position="347"/>
    </location>
</feature>
<dbReference type="Gene3D" id="3.90.226.10">
    <property type="entry name" value="2-enoyl-CoA Hydratase, Chain A, domain 1"/>
    <property type="match status" value="1"/>
</dbReference>
<dbReference type="OrthoDB" id="9806253at2"/>
<dbReference type="PANTHER" id="PTHR33507:SF3">
    <property type="entry name" value="INNER MEMBRANE PROTEIN YBBJ"/>
    <property type="match status" value="1"/>
</dbReference>
<evidence type="ECO:0000256" key="1">
    <source>
        <dbReference type="ARBA" id="ARBA00004141"/>
    </source>
</evidence>
<keyword evidence="4 5" id="KW-0472">Membrane</keyword>
<evidence type="ECO:0000259" key="7">
    <source>
        <dbReference type="Pfam" id="PF01957"/>
    </source>
</evidence>
<dbReference type="InterPro" id="IPR052165">
    <property type="entry name" value="Membrane_assoc_protease"/>
</dbReference>
<protein>
    <submittedName>
        <fullName evidence="10">Nodulation protein NfeD</fullName>
    </submittedName>
</protein>
<proteinExistence type="predicted"/>
<dbReference type="InterPro" id="IPR056739">
    <property type="entry name" value="NfeD_membrane"/>
</dbReference>
<dbReference type="Pfam" id="PF25145">
    <property type="entry name" value="NfeD1b_N"/>
    <property type="match status" value="1"/>
</dbReference>
<evidence type="ECO:0000256" key="4">
    <source>
        <dbReference type="ARBA" id="ARBA00023136"/>
    </source>
</evidence>
<evidence type="ECO:0000313" key="11">
    <source>
        <dbReference type="Proteomes" id="UP000279911"/>
    </source>
</evidence>
<evidence type="ECO:0000256" key="6">
    <source>
        <dbReference type="SAM" id="SignalP"/>
    </source>
</evidence>
<dbReference type="SUPFAM" id="SSF141322">
    <property type="entry name" value="NfeD domain-like"/>
    <property type="match status" value="1"/>
</dbReference>
<keyword evidence="2 5" id="KW-0812">Transmembrane</keyword>
<keyword evidence="6" id="KW-0732">Signal</keyword>
<dbReference type="CDD" id="cd07021">
    <property type="entry name" value="Clp_protease_NfeD_like"/>
    <property type="match status" value="1"/>
</dbReference>
<dbReference type="SUPFAM" id="SSF52096">
    <property type="entry name" value="ClpP/crotonase"/>
    <property type="match status" value="1"/>
</dbReference>
<dbReference type="Pfam" id="PF01957">
    <property type="entry name" value="NfeD"/>
    <property type="match status" value="1"/>
</dbReference>
<gene>
    <name evidence="10" type="ORF">EJA10_20875</name>
</gene>
<dbReference type="Pfam" id="PF24961">
    <property type="entry name" value="NfeD_membrane"/>
    <property type="match status" value="1"/>
</dbReference>
<feature type="domain" description="NfeD1b N-terminal" evidence="9">
    <location>
        <begin position="30"/>
        <end position="216"/>
    </location>
</feature>
<feature type="transmembrane region" description="Helical" evidence="5">
    <location>
        <begin position="278"/>
        <end position="296"/>
    </location>
</feature>
<evidence type="ECO:0000259" key="9">
    <source>
        <dbReference type="Pfam" id="PF25145"/>
    </source>
</evidence>
<dbReference type="GO" id="GO:0005886">
    <property type="term" value="C:plasma membrane"/>
    <property type="evidence" value="ECO:0007669"/>
    <property type="project" value="TreeGrafter"/>
</dbReference>
<feature type="transmembrane region" description="Helical" evidence="5">
    <location>
        <begin position="228"/>
        <end position="248"/>
    </location>
</feature>
<feature type="signal peptide" evidence="6">
    <location>
        <begin position="1"/>
        <end position="25"/>
    </location>
</feature>